<organism evidence="1 2">
    <name type="scientific">Segatella buccae ATCC 33574</name>
    <dbReference type="NCBI Taxonomy" id="873513"/>
    <lineage>
        <taxon>Bacteria</taxon>
        <taxon>Pseudomonadati</taxon>
        <taxon>Bacteroidota</taxon>
        <taxon>Bacteroidia</taxon>
        <taxon>Bacteroidales</taxon>
        <taxon>Prevotellaceae</taxon>
        <taxon>Segatella</taxon>
    </lineage>
</organism>
<comment type="caution">
    <text evidence="1">The sequence shown here is derived from an EMBL/GenBank/DDBJ whole genome shotgun (WGS) entry which is preliminary data.</text>
</comment>
<proteinExistence type="predicted"/>
<dbReference type="EMBL" id="AEPD01000011">
    <property type="protein sequence ID" value="EFU31598.1"/>
    <property type="molecule type" value="Genomic_DNA"/>
</dbReference>
<evidence type="ECO:0000313" key="1">
    <source>
        <dbReference type="EMBL" id="EFU31598.1"/>
    </source>
</evidence>
<dbReference type="HOGENOM" id="CLU_3209526_0_0_10"/>
<gene>
    <name evidence="1" type="ORF">HMPREF6485_0525</name>
</gene>
<dbReference type="AlphaFoldDB" id="E6K4F2"/>
<keyword evidence="2" id="KW-1185">Reference proteome</keyword>
<accession>E6K4F2</accession>
<name>E6K4F2_9BACT</name>
<dbReference type="Proteomes" id="UP000003112">
    <property type="component" value="Unassembled WGS sequence"/>
</dbReference>
<evidence type="ECO:0000313" key="2">
    <source>
        <dbReference type="Proteomes" id="UP000003112"/>
    </source>
</evidence>
<feature type="non-terminal residue" evidence="1">
    <location>
        <position position="1"/>
    </location>
</feature>
<sequence length="44" mass="5134">SFTYFTCADMMPSLTKNHGVIKMAVFSHCFPEKKNQQLEFLLSY</sequence>
<protein>
    <submittedName>
        <fullName evidence="1">Uncharacterized protein</fullName>
    </submittedName>
</protein>
<reference evidence="1 2" key="1">
    <citation type="submission" date="2010-10" db="EMBL/GenBank/DDBJ databases">
        <authorList>
            <person name="Muzny D."/>
            <person name="Qin X."/>
            <person name="Deng J."/>
            <person name="Jiang H."/>
            <person name="Liu Y."/>
            <person name="Qu J."/>
            <person name="Song X.-Z."/>
            <person name="Zhang L."/>
            <person name="Thornton R."/>
            <person name="Coyle M."/>
            <person name="Francisco L."/>
            <person name="Jackson L."/>
            <person name="Javaid M."/>
            <person name="Korchina V."/>
            <person name="Kovar C."/>
            <person name="Mata R."/>
            <person name="Mathew T."/>
            <person name="Ngo R."/>
            <person name="Nguyen L."/>
            <person name="Nguyen N."/>
            <person name="Okwuonu G."/>
            <person name="Ongeri F."/>
            <person name="Pham C."/>
            <person name="Simmons D."/>
            <person name="Wilczek-Boney K."/>
            <person name="Hale W."/>
            <person name="Jakkamsetti A."/>
            <person name="Pham P."/>
            <person name="Ruth R."/>
            <person name="San Lucas F."/>
            <person name="Warren J."/>
            <person name="Zhang J."/>
            <person name="Zhao Z."/>
            <person name="Zhou C."/>
            <person name="Zhu D."/>
            <person name="Lee S."/>
            <person name="Bess C."/>
            <person name="Blankenburg K."/>
            <person name="Forbes L."/>
            <person name="Fu Q."/>
            <person name="Gubbala S."/>
            <person name="Hirani K."/>
            <person name="Jayaseelan J.C."/>
            <person name="Lara F."/>
            <person name="Munidasa M."/>
            <person name="Palculict T."/>
            <person name="Patil S."/>
            <person name="Pu L.-L."/>
            <person name="Saada N."/>
            <person name="Tang L."/>
            <person name="Weissenberger G."/>
            <person name="Zhu Y."/>
            <person name="Hemphill L."/>
            <person name="Shang Y."/>
            <person name="Youmans B."/>
            <person name="Ayvaz T."/>
            <person name="Ross M."/>
            <person name="Santibanez J."/>
            <person name="Aqrawi P."/>
            <person name="Gross S."/>
            <person name="Joshi V."/>
            <person name="Fowler G."/>
            <person name="Nazareth L."/>
            <person name="Reid J."/>
            <person name="Worley K."/>
            <person name="Petrosino J."/>
            <person name="Highlander S."/>
            <person name="Gibbs R."/>
        </authorList>
    </citation>
    <scope>NUCLEOTIDE SEQUENCE [LARGE SCALE GENOMIC DNA]</scope>
    <source>
        <strain evidence="1 2">ATCC 33574</strain>
    </source>
</reference>